<dbReference type="Gene3D" id="2.60.120.480">
    <property type="entry name" value="Ureidoglycolate hydrolase"/>
    <property type="match status" value="1"/>
</dbReference>
<dbReference type="OrthoDB" id="10266039at2759"/>
<proteinExistence type="predicted"/>
<comment type="caution">
    <text evidence="5">The sequence shown here is derived from an EMBL/GenBank/DDBJ whole genome shotgun (WGS) entry which is preliminary data.</text>
</comment>
<keyword evidence="2" id="KW-0659">Purine metabolism</keyword>
<dbReference type="AlphaFoldDB" id="A0A8H3IPS5"/>
<evidence type="ECO:0000313" key="6">
    <source>
        <dbReference type="Proteomes" id="UP000664534"/>
    </source>
</evidence>
<dbReference type="GO" id="GO:0006144">
    <property type="term" value="P:purine nucleobase metabolic process"/>
    <property type="evidence" value="ECO:0007669"/>
    <property type="project" value="UniProtKB-KW"/>
</dbReference>
<gene>
    <name evidence="5" type="ORF">IMSHALPRED_010370</name>
</gene>
<dbReference type="GO" id="GO:0050385">
    <property type="term" value="F:ureidoglycolate lyase activity"/>
    <property type="evidence" value="ECO:0007669"/>
    <property type="project" value="UniProtKB-EC"/>
</dbReference>
<comment type="subunit">
    <text evidence="1">Homodimer.</text>
</comment>
<dbReference type="Pfam" id="PF04115">
    <property type="entry name" value="Ureidogly_lyase"/>
    <property type="match status" value="1"/>
</dbReference>
<evidence type="ECO:0000256" key="3">
    <source>
        <dbReference type="ARBA" id="ARBA00023239"/>
    </source>
</evidence>
<protein>
    <recommendedName>
        <fullName evidence="7">Ureidoglycolate hydrolase</fullName>
    </recommendedName>
</protein>
<dbReference type="SUPFAM" id="SSF51182">
    <property type="entry name" value="RmlC-like cupins"/>
    <property type="match status" value="1"/>
</dbReference>
<dbReference type="PANTHER" id="PTHR21221">
    <property type="entry name" value="UREIDOGLYCOLATE HYDROLASE"/>
    <property type="match status" value="1"/>
</dbReference>
<evidence type="ECO:0008006" key="7">
    <source>
        <dbReference type="Google" id="ProtNLM"/>
    </source>
</evidence>
<dbReference type="InterPro" id="IPR024060">
    <property type="entry name" value="Ureidoglycolate_lyase_dom_sf"/>
</dbReference>
<dbReference type="EMBL" id="CAJPDT010000086">
    <property type="protein sequence ID" value="CAF9935842.1"/>
    <property type="molecule type" value="Genomic_DNA"/>
</dbReference>
<organism evidence="5 6">
    <name type="scientific">Imshaugia aleurites</name>
    <dbReference type="NCBI Taxonomy" id="172621"/>
    <lineage>
        <taxon>Eukaryota</taxon>
        <taxon>Fungi</taxon>
        <taxon>Dikarya</taxon>
        <taxon>Ascomycota</taxon>
        <taxon>Pezizomycotina</taxon>
        <taxon>Lecanoromycetes</taxon>
        <taxon>OSLEUM clade</taxon>
        <taxon>Lecanoromycetidae</taxon>
        <taxon>Lecanorales</taxon>
        <taxon>Lecanorineae</taxon>
        <taxon>Parmeliaceae</taxon>
        <taxon>Imshaugia</taxon>
    </lineage>
</organism>
<sequence length="235" mass="24949">MAPSSTITIEAIPLTPSAFAPFGTVLISPLPSTTTSPPASPPHGSVSANQGTALKYADIAPVTSTYHTSPSGTPAKPSMSLFSCFPRTLRTRNRRQIFDVKVLERHPFTTQTFMPLASSSSESTTIAKSIIIVAPTLPSPPPPPPSPPTLTPYFPQLQSKQRGLPDLQNLKAFVAEPGVGVTYGVGTWHAPMVVVGGRVDFVVVQHVSGRAAEDCQEVDVENVEVVVEGLERARL</sequence>
<evidence type="ECO:0000256" key="1">
    <source>
        <dbReference type="ARBA" id="ARBA00011738"/>
    </source>
</evidence>
<dbReference type="GO" id="GO:0000256">
    <property type="term" value="P:allantoin catabolic process"/>
    <property type="evidence" value="ECO:0007669"/>
    <property type="project" value="InterPro"/>
</dbReference>
<evidence type="ECO:0000256" key="2">
    <source>
        <dbReference type="ARBA" id="ARBA00022631"/>
    </source>
</evidence>
<dbReference type="CDD" id="cd20298">
    <property type="entry name" value="cupin_UAH"/>
    <property type="match status" value="1"/>
</dbReference>
<dbReference type="InterPro" id="IPR047233">
    <property type="entry name" value="UAH_cupin"/>
</dbReference>
<name>A0A8H3IPS5_9LECA</name>
<dbReference type="PANTHER" id="PTHR21221:SF1">
    <property type="entry name" value="UREIDOGLYCOLATE LYASE"/>
    <property type="match status" value="1"/>
</dbReference>
<keyword evidence="3" id="KW-0456">Lyase</keyword>
<reference evidence="5" key="1">
    <citation type="submission" date="2021-03" db="EMBL/GenBank/DDBJ databases">
        <authorList>
            <person name="Tagirdzhanova G."/>
        </authorList>
    </citation>
    <scope>NUCLEOTIDE SEQUENCE</scope>
</reference>
<keyword evidence="6" id="KW-1185">Reference proteome</keyword>
<dbReference type="Proteomes" id="UP000664534">
    <property type="component" value="Unassembled WGS sequence"/>
</dbReference>
<dbReference type="GO" id="GO:0004848">
    <property type="term" value="F:ureidoglycolate hydrolase activity"/>
    <property type="evidence" value="ECO:0007669"/>
    <property type="project" value="InterPro"/>
</dbReference>
<evidence type="ECO:0000313" key="5">
    <source>
        <dbReference type="EMBL" id="CAF9935842.1"/>
    </source>
</evidence>
<dbReference type="InterPro" id="IPR011051">
    <property type="entry name" value="RmlC_Cupin_sf"/>
</dbReference>
<evidence type="ECO:0000256" key="4">
    <source>
        <dbReference type="ARBA" id="ARBA00047684"/>
    </source>
</evidence>
<accession>A0A8H3IPS5</accession>
<dbReference type="InterPro" id="IPR007247">
    <property type="entry name" value="Ureidogly_lyase"/>
</dbReference>
<comment type="catalytic activity">
    <reaction evidence="4">
        <text>(S)-ureidoglycolate = urea + glyoxylate</text>
        <dbReference type="Rhea" id="RHEA:11304"/>
        <dbReference type="ChEBI" id="CHEBI:16199"/>
        <dbReference type="ChEBI" id="CHEBI:36655"/>
        <dbReference type="ChEBI" id="CHEBI:57296"/>
        <dbReference type="EC" id="4.3.2.3"/>
    </reaction>
</comment>